<dbReference type="RefSeq" id="WP_205008604.1">
    <property type="nucleotide sequence ID" value="NZ_JAFBEH010000001.1"/>
</dbReference>
<evidence type="ECO:0000313" key="8">
    <source>
        <dbReference type="Proteomes" id="UP000697472"/>
    </source>
</evidence>
<evidence type="ECO:0000256" key="3">
    <source>
        <dbReference type="ARBA" id="ARBA00022801"/>
    </source>
</evidence>
<keyword evidence="5" id="KW-0472">Membrane</keyword>
<feature type="domain" description="Peptidase M10 metallopeptidase" evidence="6">
    <location>
        <begin position="109"/>
        <end position="241"/>
    </location>
</feature>
<name>A0ABS2PQS4_9STRE</name>
<accession>A0ABS2PQS4</accession>
<dbReference type="GO" id="GO:0006508">
    <property type="term" value="P:proteolysis"/>
    <property type="evidence" value="ECO:0007669"/>
    <property type="project" value="UniProtKB-KW"/>
</dbReference>
<evidence type="ECO:0000256" key="2">
    <source>
        <dbReference type="ARBA" id="ARBA00022723"/>
    </source>
</evidence>
<gene>
    <name evidence="7" type="ORF">JOC28_000006</name>
</gene>
<dbReference type="Pfam" id="PF00413">
    <property type="entry name" value="Peptidase_M10"/>
    <property type="match status" value="1"/>
</dbReference>
<sequence>MKAFFKFIFFIPNLLVRLVWELIWGTFKFFCLLAIIVLLLLFYAQNSNSALAQNISTISNNLSTYFNSAGNGDVASDISSAVSSLATDEYSSSSQARWSTNTASVYIETTDQTLVSAYKEAIENWNSTGAFTFTLTDNEAGADIVATDYSDSSSQAAGLANTTTDVLTNHINHVDVMLNTYYLTDNNFGYSYDRIVNTAEHELGHAIGLDHDDSEDSVMQSSGSYYSIQDSDIQAVKNLYAA</sequence>
<evidence type="ECO:0000256" key="5">
    <source>
        <dbReference type="SAM" id="Phobius"/>
    </source>
</evidence>
<dbReference type="GO" id="GO:0008233">
    <property type="term" value="F:peptidase activity"/>
    <property type="evidence" value="ECO:0007669"/>
    <property type="project" value="UniProtKB-KW"/>
</dbReference>
<comment type="caution">
    <text evidence="7">The sequence shown here is derived from an EMBL/GenBank/DDBJ whole genome shotgun (WGS) entry which is preliminary data.</text>
</comment>
<dbReference type="InterPro" id="IPR024079">
    <property type="entry name" value="MetalloPept_cat_dom_sf"/>
</dbReference>
<reference evidence="7 8" key="1">
    <citation type="submission" date="2021-01" db="EMBL/GenBank/DDBJ databases">
        <title>Genomic Encyclopedia of Type Strains, Phase IV (KMG-IV): sequencing the most valuable type-strain genomes for metagenomic binning, comparative biology and taxonomic classification.</title>
        <authorList>
            <person name="Goeker M."/>
        </authorList>
    </citation>
    <scope>NUCLEOTIDE SEQUENCE [LARGE SCALE GENOMIC DNA]</scope>
    <source>
        <strain evidence="7 8">DSM 27382</strain>
    </source>
</reference>
<organism evidence="7 8">
    <name type="scientific">Streptococcus loxodontisalivarius</name>
    <dbReference type="NCBI Taxonomy" id="1349415"/>
    <lineage>
        <taxon>Bacteria</taxon>
        <taxon>Bacillati</taxon>
        <taxon>Bacillota</taxon>
        <taxon>Bacilli</taxon>
        <taxon>Lactobacillales</taxon>
        <taxon>Streptococcaceae</taxon>
        <taxon>Streptococcus</taxon>
    </lineage>
</organism>
<keyword evidence="4" id="KW-0862">Zinc</keyword>
<dbReference type="CDD" id="cd04268">
    <property type="entry name" value="ZnMc_MMP_like"/>
    <property type="match status" value="1"/>
</dbReference>
<keyword evidence="1 7" id="KW-0645">Protease</keyword>
<feature type="transmembrane region" description="Helical" evidence="5">
    <location>
        <begin position="22"/>
        <end position="44"/>
    </location>
</feature>
<proteinExistence type="predicted"/>
<dbReference type="EMBL" id="JAFBEH010000001">
    <property type="protein sequence ID" value="MBM7641722.1"/>
    <property type="molecule type" value="Genomic_DNA"/>
</dbReference>
<evidence type="ECO:0000313" key="7">
    <source>
        <dbReference type="EMBL" id="MBM7641722.1"/>
    </source>
</evidence>
<protein>
    <submittedName>
        <fullName evidence="7">Zn-dependent protease</fullName>
    </submittedName>
</protein>
<dbReference type="InterPro" id="IPR001818">
    <property type="entry name" value="Pept_M10_metallopeptidase"/>
</dbReference>
<keyword evidence="5" id="KW-1133">Transmembrane helix</keyword>
<evidence type="ECO:0000256" key="1">
    <source>
        <dbReference type="ARBA" id="ARBA00022670"/>
    </source>
</evidence>
<keyword evidence="8" id="KW-1185">Reference proteome</keyword>
<keyword evidence="2" id="KW-0479">Metal-binding</keyword>
<evidence type="ECO:0000259" key="6">
    <source>
        <dbReference type="Pfam" id="PF00413"/>
    </source>
</evidence>
<keyword evidence="5" id="KW-0812">Transmembrane</keyword>
<dbReference type="Gene3D" id="3.40.390.10">
    <property type="entry name" value="Collagenase (Catalytic Domain)"/>
    <property type="match status" value="1"/>
</dbReference>
<keyword evidence="3" id="KW-0378">Hydrolase</keyword>
<dbReference type="SUPFAM" id="SSF55486">
    <property type="entry name" value="Metalloproteases ('zincins'), catalytic domain"/>
    <property type="match status" value="1"/>
</dbReference>
<evidence type="ECO:0000256" key="4">
    <source>
        <dbReference type="ARBA" id="ARBA00022833"/>
    </source>
</evidence>
<dbReference type="Proteomes" id="UP000697472">
    <property type="component" value="Unassembled WGS sequence"/>
</dbReference>